<evidence type="ECO:0000313" key="2">
    <source>
        <dbReference type="EMBL" id="PMD47119.1"/>
    </source>
</evidence>
<evidence type="ECO:0008006" key="4">
    <source>
        <dbReference type="Google" id="ProtNLM"/>
    </source>
</evidence>
<dbReference type="InterPro" id="IPR009799">
    <property type="entry name" value="EthD_dom"/>
</dbReference>
<dbReference type="NCBIfam" id="TIGR02118">
    <property type="entry name" value="EthD family reductase"/>
    <property type="match status" value="1"/>
</dbReference>
<dbReference type="EMBL" id="KZ613938">
    <property type="protein sequence ID" value="PMD47119.1"/>
    <property type="molecule type" value="Genomic_DNA"/>
</dbReference>
<organism evidence="2 3">
    <name type="scientific">Hyaloscypha variabilis (strain UAMH 11265 / GT02V1 / F)</name>
    <name type="common">Meliniomyces variabilis</name>
    <dbReference type="NCBI Taxonomy" id="1149755"/>
    <lineage>
        <taxon>Eukaryota</taxon>
        <taxon>Fungi</taxon>
        <taxon>Dikarya</taxon>
        <taxon>Ascomycota</taxon>
        <taxon>Pezizomycotina</taxon>
        <taxon>Leotiomycetes</taxon>
        <taxon>Helotiales</taxon>
        <taxon>Hyaloscyphaceae</taxon>
        <taxon>Hyaloscypha</taxon>
        <taxon>Hyaloscypha variabilis</taxon>
    </lineage>
</organism>
<gene>
    <name evidence="2" type="ORF">L207DRAFT_627835</name>
</gene>
<dbReference type="AlphaFoldDB" id="A0A2J6S8N2"/>
<dbReference type="Gene3D" id="3.30.70.100">
    <property type="match status" value="1"/>
</dbReference>
<sequence length="102" mass="11339">MSCATVTILYPSGSDINFDMSYYLSSHMPMLLKSWKSYGLTNYTVSKPAEGPYVCICYLNFSSFEGFKKASEGPERKAIREDVQNYTNSKVVLVPAEVVGSV</sequence>
<evidence type="ECO:0000313" key="3">
    <source>
        <dbReference type="Proteomes" id="UP000235786"/>
    </source>
</evidence>
<keyword evidence="3" id="KW-1185">Reference proteome</keyword>
<protein>
    <recommendedName>
        <fullName evidence="4">EthD domain-containing protein</fullName>
    </recommendedName>
</protein>
<evidence type="ECO:0000256" key="1">
    <source>
        <dbReference type="ARBA" id="ARBA00005986"/>
    </source>
</evidence>
<dbReference type="Proteomes" id="UP000235786">
    <property type="component" value="Unassembled WGS sequence"/>
</dbReference>
<dbReference type="PANTHER" id="PTHR40260">
    <property type="entry name" value="BLR8190 PROTEIN"/>
    <property type="match status" value="1"/>
</dbReference>
<dbReference type="InterPro" id="IPR011008">
    <property type="entry name" value="Dimeric_a/b-barrel"/>
</dbReference>
<dbReference type="OrthoDB" id="4892971at2759"/>
<dbReference type="STRING" id="1149755.A0A2J6S8N2"/>
<comment type="similarity">
    <text evidence="1">Belongs to the tpcK family.</text>
</comment>
<dbReference type="GO" id="GO:0016491">
    <property type="term" value="F:oxidoreductase activity"/>
    <property type="evidence" value="ECO:0007669"/>
    <property type="project" value="InterPro"/>
</dbReference>
<dbReference type="SUPFAM" id="SSF54909">
    <property type="entry name" value="Dimeric alpha+beta barrel"/>
    <property type="match status" value="1"/>
</dbReference>
<proteinExistence type="inferred from homology"/>
<name>A0A2J6S8N2_HYAVF</name>
<accession>A0A2J6S8N2</accession>
<dbReference type="PANTHER" id="PTHR40260:SF2">
    <property type="entry name" value="BLR8190 PROTEIN"/>
    <property type="match status" value="1"/>
</dbReference>
<reference evidence="2 3" key="1">
    <citation type="submission" date="2016-04" db="EMBL/GenBank/DDBJ databases">
        <title>A degradative enzymes factory behind the ericoid mycorrhizal symbiosis.</title>
        <authorList>
            <consortium name="DOE Joint Genome Institute"/>
            <person name="Martino E."/>
            <person name="Morin E."/>
            <person name="Grelet G."/>
            <person name="Kuo A."/>
            <person name="Kohler A."/>
            <person name="Daghino S."/>
            <person name="Barry K."/>
            <person name="Choi C."/>
            <person name="Cichocki N."/>
            <person name="Clum A."/>
            <person name="Copeland A."/>
            <person name="Hainaut M."/>
            <person name="Haridas S."/>
            <person name="Labutti K."/>
            <person name="Lindquist E."/>
            <person name="Lipzen A."/>
            <person name="Khouja H.-R."/>
            <person name="Murat C."/>
            <person name="Ohm R."/>
            <person name="Olson A."/>
            <person name="Spatafora J."/>
            <person name="Veneault-Fourrey C."/>
            <person name="Henrissat B."/>
            <person name="Grigoriev I."/>
            <person name="Martin F."/>
            <person name="Perotto S."/>
        </authorList>
    </citation>
    <scope>NUCLEOTIDE SEQUENCE [LARGE SCALE GENOMIC DNA]</scope>
    <source>
        <strain evidence="2 3">F</strain>
    </source>
</reference>